<evidence type="ECO:0000256" key="1">
    <source>
        <dbReference type="SAM" id="MobiDB-lite"/>
    </source>
</evidence>
<accession>A0A915JQ39</accession>
<feature type="compositionally biased region" description="Basic and acidic residues" evidence="1">
    <location>
        <begin position="228"/>
        <end position="243"/>
    </location>
</feature>
<keyword evidence="2" id="KW-0732">Signal</keyword>
<feature type="domain" description="EB" evidence="3">
    <location>
        <begin position="125"/>
        <end position="178"/>
    </location>
</feature>
<sequence>MLWNLNPLALLLAFLSLISLVRQSESVPPSTLPLVRKIDIADCPSLDSAEGNVFLEDTPTLFSQCRGVCQKPAQCVPYTGDDAKGRNVSVCLCQSPFVLQDGQCSLQCPKDSYYNSDKGLCAPACKATEVKSNDGICLPLVDLNSNCKTQEQCQAVNSHCKSGVCTCRDGFVSQKGTCVPRAVNCPFGDALKAKDGSFQQCVISFTDPSIKPGSPNNSEKPSWGQKVTPKDNCPKEDELIPNA</sequence>
<feature type="region of interest" description="Disordered" evidence="1">
    <location>
        <begin position="208"/>
        <end position="243"/>
    </location>
</feature>
<dbReference type="Proteomes" id="UP000887565">
    <property type="component" value="Unplaced"/>
</dbReference>
<organism evidence="4 5">
    <name type="scientific">Romanomermis culicivorax</name>
    <name type="common">Nematode worm</name>
    <dbReference type="NCBI Taxonomy" id="13658"/>
    <lineage>
        <taxon>Eukaryota</taxon>
        <taxon>Metazoa</taxon>
        <taxon>Ecdysozoa</taxon>
        <taxon>Nematoda</taxon>
        <taxon>Enoplea</taxon>
        <taxon>Dorylaimia</taxon>
        <taxon>Mermithida</taxon>
        <taxon>Mermithoidea</taxon>
        <taxon>Mermithidae</taxon>
        <taxon>Romanomermis</taxon>
    </lineage>
</organism>
<dbReference type="Pfam" id="PF01683">
    <property type="entry name" value="EB"/>
    <property type="match status" value="1"/>
</dbReference>
<proteinExistence type="predicted"/>
<evidence type="ECO:0000313" key="5">
    <source>
        <dbReference type="WBParaSite" id="nRc.2.0.1.t28374-RA"/>
    </source>
</evidence>
<dbReference type="WBParaSite" id="nRc.2.0.1.t28374-RA">
    <property type="protein sequence ID" value="nRc.2.0.1.t28374-RA"/>
    <property type="gene ID" value="nRc.2.0.1.g28374"/>
</dbReference>
<evidence type="ECO:0000259" key="3">
    <source>
        <dbReference type="Pfam" id="PF01683"/>
    </source>
</evidence>
<reference evidence="5" key="1">
    <citation type="submission" date="2022-11" db="UniProtKB">
        <authorList>
            <consortium name="WormBaseParasite"/>
        </authorList>
    </citation>
    <scope>IDENTIFICATION</scope>
</reference>
<evidence type="ECO:0000313" key="4">
    <source>
        <dbReference type="Proteomes" id="UP000887565"/>
    </source>
</evidence>
<name>A0A915JQ39_ROMCU</name>
<dbReference type="AlphaFoldDB" id="A0A915JQ39"/>
<feature type="signal peptide" evidence="2">
    <location>
        <begin position="1"/>
        <end position="23"/>
    </location>
</feature>
<dbReference type="InterPro" id="IPR006149">
    <property type="entry name" value="EB_dom"/>
</dbReference>
<keyword evidence="4" id="KW-1185">Reference proteome</keyword>
<feature type="chain" id="PRO_5037641080" evidence="2">
    <location>
        <begin position="24"/>
        <end position="243"/>
    </location>
</feature>
<protein>
    <submittedName>
        <fullName evidence="5">EB domain-containing protein</fullName>
    </submittedName>
</protein>
<evidence type="ECO:0000256" key="2">
    <source>
        <dbReference type="SAM" id="SignalP"/>
    </source>
</evidence>